<gene>
    <name evidence="1" type="ORF">TM448B01077_0014</name>
</gene>
<evidence type="ECO:0000313" key="1">
    <source>
        <dbReference type="EMBL" id="QJH97756.1"/>
    </source>
</evidence>
<accession>A0A6M3XIX3</accession>
<organism evidence="1">
    <name type="scientific">viral metagenome</name>
    <dbReference type="NCBI Taxonomy" id="1070528"/>
    <lineage>
        <taxon>unclassified sequences</taxon>
        <taxon>metagenomes</taxon>
        <taxon>organismal metagenomes</taxon>
    </lineage>
</organism>
<reference evidence="1" key="1">
    <citation type="submission" date="2020-03" db="EMBL/GenBank/DDBJ databases">
        <title>The deep terrestrial virosphere.</title>
        <authorList>
            <person name="Holmfeldt K."/>
            <person name="Nilsson E."/>
            <person name="Simone D."/>
            <person name="Lopez-Fernandez M."/>
            <person name="Wu X."/>
            <person name="de Brujin I."/>
            <person name="Lundin D."/>
            <person name="Andersson A."/>
            <person name="Bertilsson S."/>
            <person name="Dopson M."/>
        </authorList>
    </citation>
    <scope>NUCLEOTIDE SEQUENCE</scope>
    <source>
        <strain evidence="1">TM448B01077</strain>
    </source>
</reference>
<proteinExistence type="predicted"/>
<dbReference type="AlphaFoldDB" id="A0A6M3XIX3"/>
<protein>
    <submittedName>
        <fullName evidence="1">Uncharacterized protein</fullName>
    </submittedName>
</protein>
<dbReference type="EMBL" id="MT144700">
    <property type="protein sequence ID" value="QJH97756.1"/>
    <property type="molecule type" value="Genomic_DNA"/>
</dbReference>
<sequence length="122" mass="13511">MLVNAPMIMPPQITRANPLAAPLAARRAVRRSGRETAGAYMRRCRERAGLTIEECAAKIAGQQNDRCHARNDLELLEDDRPGNYYRLARSLHDHRVFGFSMTVFLSLVSATADAGLDEWAGA</sequence>
<name>A0A6M3XIX3_9ZZZZ</name>